<evidence type="ECO:0000256" key="11">
    <source>
        <dbReference type="ARBA" id="ARBA00060730"/>
    </source>
</evidence>
<dbReference type="PANTHER" id="PTHR21327:SF18">
    <property type="entry name" value="3,4-DIHYDROXY-2-BUTANONE 4-PHOSPHATE SYNTHASE"/>
    <property type="match status" value="1"/>
</dbReference>
<dbReference type="InterPro" id="IPR000422">
    <property type="entry name" value="DHBP_synthase_RibB"/>
</dbReference>
<keyword evidence="9 12" id="KW-0464">Manganese</keyword>
<evidence type="ECO:0000313" key="14">
    <source>
        <dbReference type="Proteomes" id="UP000030106"/>
    </source>
</evidence>
<dbReference type="Proteomes" id="UP000030106">
    <property type="component" value="Unassembled WGS sequence"/>
</dbReference>
<comment type="caution">
    <text evidence="13">The sequence shown here is derived from an EMBL/GenBank/DDBJ whole genome shotgun (WGS) entry which is preliminary data.</text>
</comment>
<evidence type="ECO:0000256" key="6">
    <source>
        <dbReference type="ARBA" id="ARBA00022723"/>
    </source>
</evidence>
<keyword evidence="10 12" id="KW-0456">Lyase</keyword>
<dbReference type="STRING" id="1245745.A0A0A2VP30"/>
<dbReference type="GO" id="GO:0005829">
    <property type="term" value="C:cytosol"/>
    <property type="evidence" value="ECO:0007669"/>
    <property type="project" value="TreeGrafter"/>
</dbReference>
<reference evidence="13 14" key="1">
    <citation type="submission" date="2012-10" db="EMBL/GenBank/DDBJ databases">
        <title>Genome sequencing and analysis of entomopathogenic fungi Beauveria bassiana D1-5.</title>
        <authorList>
            <person name="Li Q."/>
            <person name="Wang L."/>
            <person name="Zhang Z."/>
            <person name="Wang Q."/>
            <person name="Ren J."/>
            <person name="Wang M."/>
            <person name="Xu W."/>
            <person name="Wang J."/>
            <person name="Lu Y."/>
            <person name="Du Q."/>
            <person name="Sun Z."/>
        </authorList>
    </citation>
    <scope>NUCLEOTIDE SEQUENCE [LARGE SCALE GENOMIC DNA]</scope>
    <source>
        <strain evidence="13 14">D1-5</strain>
    </source>
</reference>
<comment type="subunit">
    <text evidence="2 12">Homodimer.</text>
</comment>
<keyword evidence="8" id="KW-0318">Glutathionylation</keyword>
<dbReference type="Pfam" id="PF00926">
    <property type="entry name" value="DHBP_synthase"/>
    <property type="match status" value="1"/>
</dbReference>
<sequence length="232" mass="24917">MPSPNIPSDQFDSIPSCIESFRNGEFLLVLDDPGRENEGDLIIAAQDVTTEQMGWMIRHSSGYICVPMPSDRATALDLPPMVANTQDPRGTAYTVSVDAEHPLTTTGISAHDRALSCRTLADPKSTPANLRRPGHVLPLRSVSGGVRARNGHTEAATEFCRLAGKEPVAAICEIVDDTEEVPGQAILPGAKMMTGEGCIRFARKWNIKVCTIADLITHVEKTEGKLPSNGSA</sequence>
<comment type="pathway">
    <text evidence="1 12">Cofactor biosynthesis; riboflavin biosynthesis; 2-hydroxy-3-oxobutyl phosphate from D-ribulose 5-phosphate: step 1/1.</text>
</comment>
<comment type="similarity">
    <text evidence="11 12">Belongs to the DHBP synthase family.</text>
</comment>
<dbReference type="PANTHER" id="PTHR21327">
    <property type="entry name" value="GTP CYCLOHYDROLASE II-RELATED"/>
    <property type="match status" value="1"/>
</dbReference>
<evidence type="ECO:0000256" key="5">
    <source>
        <dbReference type="ARBA" id="ARBA00022619"/>
    </source>
</evidence>
<dbReference type="GO" id="GO:0008686">
    <property type="term" value="F:3,4-dihydroxy-2-butanone-4-phosphate synthase activity"/>
    <property type="evidence" value="ECO:0007669"/>
    <property type="project" value="UniProtKB-EC"/>
</dbReference>
<dbReference type="Gene3D" id="3.90.870.10">
    <property type="entry name" value="DHBP synthase"/>
    <property type="match status" value="1"/>
</dbReference>
<evidence type="ECO:0000256" key="3">
    <source>
        <dbReference type="ARBA" id="ARBA00012153"/>
    </source>
</evidence>
<dbReference type="GO" id="GO:0009231">
    <property type="term" value="P:riboflavin biosynthetic process"/>
    <property type="evidence" value="ECO:0007669"/>
    <property type="project" value="UniProtKB-UniPathway"/>
</dbReference>
<keyword evidence="5 12" id="KW-0686">Riboflavin biosynthesis</keyword>
<evidence type="ECO:0000256" key="8">
    <source>
        <dbReference type="ARBA" id="ARBA00023206"/>
    </source>
</evidence>
<dbReference type="eggNOG" id="KOG1284">
    <property type="taxonomic scope" value="Eukaryota"/>
</dbReference>
<proteinExistence type="inferred from homology"/>
<dbReference type="UniPathway" id="UPA00275">
    <property type="reaction ID" value="UER00399"/>
</dbReference>
<evidence type="ECO:0000256" key="4">
    <source>
        <dbReference type="ARBA" id="ARBA00018836"/>
    </source>
</evidence>
<keyword evidence="7 12" id="KW-0460">Magnesium</keyword>
<dbReference type="EMBL" id="ANFO01000629">
    <property type="protein sequence ID" value="KGQ07920.1"/>
    <property type="molecule type" value="Genomic_DNA"/>
</dbReference>
<dbReference type="OrthoDB" id="60371at2759"/>
<evidence type="ECO:0000256" key="10">
    <source>
        <dbReference type="ARBA" id="ARBA00023239"/>
    </source>
</evidence>
<name>A0A0A2VP30_BEABA</name>
<accession>A0A0A2VP30</accession>
<evidence type="ECO:0000256" key="7">
    <source>
        <dbReference type="ARBA" id="ARBA00022842"/>
    </source>
</evidence>
<comment type="function">
    <text evidence="12">Catalyzes the conversion of D-ribulose 5-phosphate to formate and 3,4-dihydroxy-2-butanone 4-phosphate.</text>
</comment>
<keyword evidence="6 12" id="KW-0479">Metal-binding</keyword>
<dbReference type="HOGENOM" id="CLU_020273_3_1_1"/>
<evidence type="ECO:0000256" key="9">
    <source>
        <dbReference type="ARBA" id="ARBA00023211"/>
    </source>
</evidence>
<comment type="catalytic activity">
    <reaction evidence="12">
        <text>D-ribulose 5-phosphate = (2S)-2-hydroxy-3-oxobutyl phosphate + formate + H(+)</text>
        <dbReference type="Rhea" id="RHEA:18457"/>
        <dbReference type="ChEBI" id="CHEBI:15378"/>
        <dbReference type="ChEBI" id="CHEBI:15740"/>
        <dbReference type="ChEBI" id="CHEBI:58121"/>
        <dbReference type="ChEBI" id="CHEBI:58830"/>
        <dbReference type="EC" id="4.1.99.12"/>
    </reaction>
</comment>
<dbReference type="FunFam" id="3.90.870.10:FF:000002">
    <property type="entry name" value="3,4-dihydroxy-2-butanone 4-phosphate synthase"/>
    <property type="match status" value="1"/>
</dbReference>
<dbReference type="InterPro" id="IPR017945">
    <property type="entry name" value="DHBP_synth_RibB-like_a/b_dom"/>
</dbReference>
<evidence type="ECO:0000256" key="12">
    <source>
        <dbReference type="RuleBase" id="RU003843"/>
    </source>
</evidence>
<dbReference type="SUPFAM" id="SSF55821">
    <property type="entry name" value="YrdC/RibB"/>
    <property type="match status" value="1"/>
</dbReference>
<evidence type="ECO:0000256" key="1">
    <source>
        <dbReference type="ARBA" id="ARBA00004904"/>
    </source>
</evidence>
<evidence type="ECO:0000256" key="2">
    <source>
        <dbReference type="ARBA" id="ARBA00011738"/>
    </source>
</evidence>
<organism evidence="13 14">
    <name type="scientific">Beauveria bassiana D1-5</name>
    <dbReference type="NCBI Taxonomy" id="1245745"/>
    <lineage>
        <taxon>Eukaryota</taxon>
        <taxon>Fungi</taxon>
        <taxon>Dikarya</taxon>
        <taxon>Ascomycota</taxon>
        <taxon>Pezizomycotina</taxon>
        <taxon>Sordariomycetes</taxon>
        <taxon>Hypocreomycetidae</taxon>
        <taxon>Hypocreales</taxon>
        <taxon>Cordycipitaceae</taxon>
        <taxon>Beauveria</taxon>
    </lineage>
</organism>
<gene>
    <name evidence="13" type="ORF">BBAD15_g6754</name>
</gene>
<dbReference type="AlphaFoldDB" id="A0A0A2VP30"/>
<comment type="cofactor">
    <cofactor evidence="12">
        <name>Mg(2+)</name>
        <dbReference type="ChEBI" id="CHEBI:18420"/>
    </cofactor>
    <cofactor evidence="12">
        <name>Mn(2+)</name>
        <dbReference type="ChEBI" id="CHEBI:29035"/>
    </cofactor>
    <text evidence="12">Binds 2 divalent metal cations per subunit. Magnesium or manganese.</text>
</comment>
<dbReference type="GO" id="GO:0005758">
    <property type="term" value="C:mitochondrial intermembrane space"/>
    <property type="evidence" value="ECO:0007669"/>
    <property type="project" value="TreeGrafter"/>
</dbReference>
<dbReference type="GO" id="GO:0046872">
    <property type="term" value="F:metal ion binding"/>
    <property type="evidence" value="ECO:0007669"/>
    <property type="project" value="UniProtKB-KW"/>
</dbReference>
<evidence type="ECO:0000313" key="13">
    <source>
        <dbReference type="EMBL" id="KGQ07920.1"/>
    </source>
</evidence>
<dbReference type="NCBIfam" id="TIGR00506">
    <property type="entry name" value="ribB"/>
    <property type="match status" value="1"/>
</dbReference>
<protein>
    <recommendedName>
        <fullName evidence="4 12">3,4-dihydroxy-2-butanone 4-phosphate synthase</fullName>
        <shortName evidence="12">DHBP synthase</shortName>
        <ecNumber evidence="3 12">4.1.99.12</ecNumber>
    </recommendedName>
</protein>
<dbReference type="EC" id="4.1.99.12" evidence="3 12"/>